<proteinExistence type="predicted"/>
<dbReference type="EMBL" id="JAMSHJ010000002">
    <property type="protein sequence ID" value="KAI5434665.1"/>
    <property type="molecule type" value="Genomic_DNA"/>
</dbReference>
<accession>A0A9D4YBS8</accession>
<name>A0A9D4YBS8_PEA</name>
<feature type="compositionally biased region" description="Low complexity" evidence="1">
    <location>
        <begin position="92"/>
        <end position="114"/>
    </location>
</feature>
<comment type="caution">
    <text evidence="2">The sequence shown here is derived from an EMBL/GenBank/DDBJ whole genome shotgun (WGS) entry which is preliminary data.</text>
</comment>
<sequence>MAPDRSQLQNLSLKSNECFREYVQRWRETASRVQPPMLEKEMANMFMNTLPGPYLKRLVGCNASNFADVVSTGERVENYLKTCKIQSGAATPLQQQQPHRQPAQYQQQQQGNIPAYQQRQKAMDKRFDTLPMSYAQLLPSLQQLQLMQLHTVDTPVSRLPVGYDANARCNFHSGAPGHNIENCKAFKHVVQDLIDSKAINFVSAPNVVNNPMPHHGGANVNMLKGEAKSIKDVLKLKTPLLDVKGYLLKADVFPGCGKGCGDCATQSGGCLKLQQGIQALLDEGTLQVEDLSVQESAEGVEEEVFKGAADEFADVVPIDSIIRDDVFNFSNVVADIPNNVVDSDVIELDSDVSDVYVSMNEISEYDYDVATITIFYPTAQISVPEAHPVPPV</sequence>
<evidence type="ECO:0000313" key="3">
    <source>
        <dbReference type="Proteomes" id="UP001058974"/>
    </source>
</evidence>
<organism evidence="2 3">
    <name type="scientific">Pisum sativum</name>
    <name type="common">Garden pea</name>
    <name type="synonym">Lathyrus oleraceus</name>
    <dbReference type="NCBI Taxonomy" id="3888"/>
    <lineage>
        <taxon>Eukaryota</taxon>
        <taxon>Viridiplantae</taxon>
        <taxon>Streptophyta</taxon>
        <taxon>Embryophyta</taxon>
        <taxon>Tracheophyta</taxon>
        <taxon>Spermatophyta</taxon>
        <taxon>Magnoliopsida</taxon>
        <taxon>eudicotyledons</taxon>
        <taxon>Gunneridae</taxon>
        <taxon>Pentapetalae</taxon>
        <taxon>rosids</taxon>
        <taxon>fabids</taxon>
        <taxon>Fabales</taxon>
        <taxon>Fabaceae</taxon>
        <taxon>Papilionoideae</taxon>
        <taxon>50 kb inversion clade</taxon>
        <taxon>NPAAA clade</taxon>
        <taxon>Hologalegina</taxon>
        <taxon>IRL clade</taxon>
        <taxon>Fabeae</taxon>
        <taxon>Lathyrus</taxon>
    </lineage>
</organism>
<keyword evidence="3" id="KW-1185">Reference proteome</keyword>
<evidence type="ECO:0000313" key="2">
    <source>
        <dbReference type="EMBL" id="KAI5434665.1"/>
    </source>
</evidence>
<dbReference type="AlphaFoldDB" id="A0A9D4YBS8"/>
<protein>
    <recommendedName>
        <fullName evidence="4">Gag-pro-like protein</fullName>
    </recommendedName>
</protein>
<evidence type="ECO:0000256" key="1">
    <source>
        <dbReference type="SAM" id="MobiDB-lite"/>
    </source>
</evidence>
<dbReference type="PANTHER" id="PTHR32108">
    <property type="entry name" value="DNA-DIRECTED RNA POLYMERASE SUBUNIT ALPHA"/>
    <property type="match status" value="1"/>
</dbReference>
<gene>
    <name evidence="2" type="ORF">KIW84_021480</name>
</gene>
<feature type="region of interest" description="Disordered" evidence="1">
    <location>
        <begin position="91"/>
        <end position="114"/>
    </location>
</feature>
<reference evidence="2 3" key="1">
    <citation type="journal article" date="2022" name="Nat. Genet.">
        <title>Improved pea reference genome and pan-genome highlight genomic features and evolutionary characteristics.</title>
        <authorList>
            <person name="Yang T."/>
            <person name="Liu R."/>
            <person name="Luo Y."/>
            <person name="Hu S."/>
            <person name="Wang D."/>
            <person name="Wang C."/>
            <person name="Pandey M.K."/>
            <person name="Ge S."/>
            <person name="Xu Q."/>
            <person name="Li N."/>
            <person name="Li G."/>
            <person name="Huang Y."/>
            <person name="Saxena R.K."/>
            <person name="Ji Y."/>
            <person name="Li M."/>
            <person name="Yan X."/>
            <person name="He Y."/>
            <person name="Liu Y."/>
            <person name="Wang X."/>
            <person name="Xiang C."/>
            <person name="Varshney R.K."/>
            <person name="Ding H."/>
            <person name="Gao S."/>
            <person name="Zong X."/>
        </authorList>
    </citation>
    <scope>NUCLEOTIDE SEQUENCE [LARGE SCALE GENOMIC DNA]</scope>
    <source>
        <strain evidence="2 3">cv. Zhongwan 6</strain>
    </source>
</reference>
<evidence type="ECO:0008006" key="4">
    <source>
        <dbReference type="Google" id="ProtNLM"/>
    </source>
</evidence>
<dbReference type="PANTHER" id="PTHR32108:SF9">
    <property type="entry name" value="REVERSE TRANSCRIPTASE RNASE H-LIKE DOMAIN-CONTAINING PROTEIN"/>
    <property type="match status" value="1"/>
</dbReference>
<dbReference type="Gramene" id="Psat02G0148000-T1">
    <property type="protein sequence ID" value="KAI5434665.1"/>
    <property type="gene ID" value="KIW84_021480"/>
</dbReference>
<dbReference type="Proteomes" id="UP001058974">
    <property type="component" value="Chromosome 2"/>
</dbReference>